<dbReference type="InterPro" id="IPR039420">
    <property type="entry name" value="WalR-like"/>
</dbReference>
<dbReference type="Proteomes" id="UP000605848">
    <property type="component" value="Unassembled WGS sequence"/>
</dbReference>
<dbReference type="PRINTS" id="PR00038">
    <property type="entry name" value="HTHLUXR"/>
</dbReference>
<keyword evidence="4" id="KW-1185">Reference proteome</keyword>
<evidence type="ECO:0000259" key="2">
    <source>
        <dbReference type="PROSITE" id="PS50043"/>
    </source>
</evidence>
<dbReference type="Gene3D" id="3.40.50.2300">
    <property type="match status" value="1"/>
</dbReference>
<sequence length="162" mass="17603">MKERSPETRIVALADQFDLGFVRAAHAAGVTGFCLTASGPDVMIRSLELAMLGESVLPVAVLRSLIDAPPQKREQSLQENTTEPRLSDLKQCKLSAREAQILGCLTEGAPNKVIARKFDVTEATVKVHVKAILRKIGAANRTQAAMWASERLPQQGRPFIDG</sequence>
<proteinExistence type="predicted"/>
<dbReference type="GO" id="GO:0003677">
    <property type="term" value="F:DNA binding"/>
    <property type="evidence" value="ECO:0007669"/>
    <property type="project" value="UniProtKB-KW"/>
</dbReference>
<reference evidence="3" key="1">
    <citation type="submission" date="2021-01" db="EMBL/GenBank/DDBJ databases">
        <title>Microvirga sp.</title>
        <authorList>
            <person name="Kim M.K."/>
        </authorList>
    </citation>
    <scope>NUCLEOTIDE SEQUENCE</scope>
    <source>
        <strain evidence="3">5420S-16</strain>
    </source>
</reference>
<accession>A0A937D176</accession>
<dbReference type="PROSITE" id="PS00622">
    <property type="entry name" value="HTH_LUXR_1"/>
    <property type="match status" value="1"/>
</dbReference>
<dbReference type="EMBL" id="JAEQMY010000008">
    <property type="protein sequence ID" value="MBL0403815.1"/>
    <property type="molecule type" value="Genomic_DNA"/>
</dbReference>
<dbReference type="GO" id="GO:0006355">
    <property type="term" value="P:regulation of DNA-templated transcription"/>
    <property type="evidence" value="ECO:0007669"/>
    <property type="project" value="InterPro"/>
</dbReference>
<feature type="domain" description="HTH luxR-type" evidence="2">
    <location>
        <begin position="86"/>
        <end position="152"/>
    </location>
</feature>
<dbReference type="Pfam" id="PF00196">
    <property type="entry name" value="GerE"/>
    <property type="match status" value="1"/>
</dbReference>
<keyword evidence="1" id="KW-0238">DNA-binding</keyword>
<dbReference type="SMART" id="SM00421">
    <property type="entry name" value="HTH_LUXR"/>
    <property type="match status" value="1"/>
</dbReference>
<dbReference type="SUPFAM" id="SSF46894">
    <property type="entry name" value="C-terminal effector domain of the bipartite response regulators"/>
    <property type="match status" value="1"/>
</dbReference>
<dbReference type="PROSITE" id="PS50043">
    <property type="entry name" value="HTH_LUXR_2"/>
    <property type="match status" value="1"/>
</dbReference>
<evidence type="ECO:0000313" key="4">
    <source>
        <dbReference type="Proteomes" id="UP000605848"/>
    </source>
</evidence>
<evidence type="ECO:0000313" key="3">
    <source>
        <dbReference type="EMBL" id="MBL0403815.1"/>
    </source>
</evidence>
<comment type="caution">
    <text evidence="3">The sequence shown here is derived from an EMBL/GenBank/DDBJ whole genome shotgun (WGS) entry which is preliminary data.</text>
</comment>
<evidence type="ECO:0000256" key="1">
    <source>
        <dbReference type="ARBA" id="ARBA00023125"/>
    </source>
</evidence>
<dbReference type="CDD" id="cd06170">
    <property type="entry name" value="LuxR_C_like"/>
    <property type="match status" value="1"/>
</dbReference>
<organism evidence="3 4">
    <name type="scientific">Microvirga aerilata</name>
    <dbReference type="NCBI Taxonomy" id="670292"/>
    <lineage>
        <taxon>Bacteria</taxon>
        <taxon>Pseudomonadati</taxon>
        <taxon>Pseudomonadota</taxon>
        <taxon>Alphaproteobacteria</taxon>
        <taxon>Hyphomicrobiales</taxon>
        <taxon>Methylobacteriaceae</taxon>
        <taxon>Microvirga</taxon>
    </lineage>
</organism>
<protein>
    <submittedName>
        <fullName evidence="3">Response regulator transcription factor</fullName>
    </submittedName>
</protein>
<name>A0A937D176_9HYPH</name>
<gene>
    <name evidence="3" type="ORF">JKG68_07560</name>
</gene>
<dbReference type="InterPro" id="IPR000792">
    <property type="entry name" value="Tscrpt_reg_LuxR_C"/>
</dbReference>
<dbReference type="AlphaFoldDB" id="A0A937D176"/>
<dbReference type="PANTHER" id="PTHR43214:SF42">
    <property type="entry name" value="TRANSCRIPTIONAL REGULATORY PROTEIN DESR"/>
    <property type="match status" value="1"/>
</dbReference>
<dbReference type="PANTHER" id="PTHR43214">
    <property type="entry name" value="TWO-COMPONENT RESPONSE REGULATOR"/>
    <property type="match status" value="1"/>
</dbReference>
<dbReference type="RefSeq" id="WP_202057617.1">
    <property type="nucleotide sequence ID" value="NZ_JAEQMY010000008.1"/>
</dbReference>
<dbReference type="InterPro" id="IPR016032">
    <property type="entry name" value="Sig_transdc_resp-reg_C-effctor"/>
</dbReference>